<dbReference type="EMBL" id="FOLO01000055">
    <property type="protein sequence ID" value="SFD41293.1"/>
    <property type="molecule type" value="Genomic_DNA"/>
</dbReference>
<keyword evidence="2" id="KW-1185">Reference proteome</keyword>
<accession>A0A1I1SBS1</accession>
<dbReference type="Gene3D" id="3.40.190.10">
    <property type="entry name" value="Periplasmic binding protein-like II"/>
    <property type="match status" value="2"/>
</dbReference>
<dbReference type="OrthoDB" id="8587856at2"/>
<reference evidence="1 2" key="1">
    <citation type="submission" date="2016-10" db="EMBL/GenBank/DDBJ databases">
        <authorList>
            <person name="de Groot N.N."/>
        </authorList>
    </citation>
    <scope>NUCLEOTIDE SEQUENCE [LARGE SCALE GENOMIC DNA]</scope>
    <source>
        <strain evidence="1 2">DSM 6059</strain>
    </source>
</reference>
<dbReference type="SUPFAM" id="SSF53850">
    <property type="entry name" value="Periplasmic binding protein-like II"/>
    <property type="match status" value="1"/>
</dbReference>
<dbReference type="PANTHER" id="PTHR38834:SF3">
    <property type="entry name" value="SOLUTE-BINDING PROTEIN FAMILY 3_N-TERMINAL DOMAIN-CONTAINING PROTEIN"/>
    <property type="match status" value="1"/>
</dbReference>
<gene>
    <name evidence="1" type="ORF">SAMN02745724_04451</name>
</gene>
<organism evidence="1 2">
    <name type="scientific">Pseudoalteromonas denitrificans DSM 6059</name>
    <dbReference type="NCBI Taxonomy" id="1123010"/>
    <lineage>
        <taxon>Bacteria</taxon>
        <taxon>Pseudomonadati</taxon>
        <taxon>Pseudomonadota</taxon>
        <taxon>Gammaproteobacteria</taxon>
        <taxon>Alteromonadales</taxon>
        <taxon>Pseudoalteromonadaceae</taxon>
        <taxon>Pseudoalteromonas</taxon>
    </lineage>
</organism>
<dbReference type="Proteomes" id="UP000198862">
    <property type="component" value="Unassembled WGS sequence"/>
</dbReference>
<dbReference type="AlphaFoldDB" id="A0A1I1SBS1"/>
<dbReference type="RefSeq" id="WP_091989936.1">
    <property type="nucleotide sequence ID" value="NZ_FOLO01000055.1"/>
</dbReference>
<protein>
    <submittedName>
        <fullName evidence="1">Extracellular solute-binding protein, family 3</fullName>
    </submittedName>
</protein>
<evidence type="ECO:0000313" key="1">
    <source>
        <dbReference type="EMBL" id="SFD41293.1"/>
    </source>
</evidence>
<sequence length="269" mass="31361">MFISHFKYYFLLCLCSFIYSANSSEREKQLHFLTEHLPPYQYAYKQKVVGGFTVELVQAALKLTRFKGKFSVYPWPRAFKEAQTQPNTFIFVIIRSKKREPLFKWVAHLIDYRYYLFGLSNRDDLNPLSLEDAKKYKLIATREGYDAQFLLAKGFKLNSNLMLSTSIQDKWNMLLKGRADLVMSNDWVAAEHLESYGIKQDKLDILTQVKEAKIEGYLGASLNTPDETIIKLREAISQLKKNGEYDKLINKYASELIIPNKKQINIKVQ</sequence>
<dbReference type="STRING" id="1123010.SAMN02745724_04451"/>
<dbReference type="PANTHER" id="PTHR38834">
    <property type="entry name" value="PERIPLASMIC SUBSTRATE BINDING PROTEIN FAMILY 3"/>
    <property type="match status" value="1"/>
</dbReference>
<proteinExistence type="predicted"/>
<name>A0A1I1SBS1_9GAMM</name>
<evidence type="ECO:0000313" key="2">
    <source>
        <dbReference type="Proteomes" id="UP000198862"/>
    </source>
</evidence>